<evidence type="ECO:0000313" key="2">
    <source>
        <dbReference type="Proteomes" id="UP000637513"/>
    </source>
</evidence>
<sequence>MPRAGITAYDLLISCPGDVEKYIEVVKECLEGFNTVIGRINNAEIVGRHWSTDSYAQSGDKPQELLNQQFVRDCDAAVAIFWTRFGTPTDKYGSGTEEEIEEMLSANKQVFMYFVDEPIPMSGVDLEQYKKVQGFREKYKDKGIYFVVKDVEELRKLFTNHLSLHFLPIIVGEKTMNIKETKSPLLSIHGINHIADNKADIFCTSYTDSKFIKTLEEKILTKIEREKGNKLEKRKADEIKPKQEVAETHDENFIRLQEAFKNVDFLKELTTNAYIPEEWKQVIIAFCNRFDVIIEEDFWNVGNLKISQSLVNPMLGGGSSLSGEDDEKIHYKEIRDIYWKIKELNEYRQYLGDLDSYKMVEFIVSNDGTTYDEDIDIKLIVPKGKIVNKKKLPIPGINIIDTLLEMQFMKSAFLIKATDEIDSYCGYSAMPTRFEYTFTNPLNPPSAREEYESSKTKYMDEINQLFCYELFEKEDCDVLTFHLNYLKHNTRMAFPSVLIFYDVPESIDYEMTSKHSPDVIKGKIEIA</sequence>
<organism evidence="1 2">
    <name type="scientific">Jutongia hominis</name>
    <dbReference type="NCBI Taxonomy" id="2763664"/>
    <lineage>
        <taxon>Bacteria</taxon>
        <taxon>Bacillati</taxon>
        <taxon>Bacillota</taxon>
        <taxon>Clostridia</taxon>
        <taxon>Lachnospirales</taxon>
        <taxon>Lachnospiraceae</taxon>
        <taxon>Jutongia</taxon>
    </lineage>
</organism>
<gene>
    <name evidence="1" type="ORF">H8700_02290</name>
</gene>
<evidence type="ECO:0008006" key="3">
    <source>
        <dbReference type="Google" id="ProtNLM"/>
    </source>
</evidence>
<name>A0ABR7MRW7_9FIRM</name>
<comment type="caution">
    <text evidence="1">The sequence shown here is derived from an EMBL/GenBank/DDBJ whole genome shotgun (WGS) entry which is preliminary data.</text>
</comment>
<evidence type="ECO:0000313" key="1">
    <source>
        <dbReference type="EMBL" id="MBC8556544.1"/>
    </source>
</evidence>
<proteinExistence type="predicted"/>
<accession>A0ABR7MRW7</accession>
<protein>
    <recommendedName>
        <fullName evidence="3">DUF4062 domain-containing protein</fullName>
    </recommendedName>
</protein>
<keyword evidence="2" id="KW-1185">Reference proteome</keyword>
<dbReference type="EMBL" id="JACRSW010000008">
    <property type="protein sequence ID" value="MBC8556544.1"/>
    <property type="molecule type" value="Genomic_DNA"/>
</dbReference>
<reference evidence="1 2" key="1">
    <citation type="submission" date="2020-08" db="EMBL/GenBank/DDBJ databases">
        <title>Genome public.</title>
        <authorList>
            <person name="Liu C."/>
            <person name="Sun Q."/>
        </authorList>
    </citation>
    <scope>NUCLEOTIDE SEQUENCE [LARGE SCALE GENOMIC DNA]</scope>
    <source>
        <strain evidence="1 2">BX3</strain>
    </source>
</reference>
<dbReference type="Proteomes" id="UP000637513">
    <property type="component" value="Unassembled WGS sequence"/>
</dbReference>
<dbReference type="RefSeq" id="WP_249302760.1">
    <property type="nucleotide sequence ID" value="NZ_JACRSW010000008.1"/>
</dbReference>